<name>A0A4R9M6L2_9LEPT</name>
<evidence type="ECO:0000313" key="2">
    <source>
        <dbReference type="Proteomes" id="UP000298058"/>
    </source>
</evidence>
<comment type="caution">
    <text evidence="1">The sequence shown here is derived from an EMBL/GenBank/DDBJ whole genome shotgun (WGS) entry which is preliminary data.</text>
</comment>
<gene>
    <name evidence="1" type="ORF">EHS15_01820</name>
</gene>
<keyword evidence="2" id="KW-1185">Reference proteome</keyword>
<dbReference type="RefSeq" id="WP_167884130.1">
    <property type="nucleotide sequence ID" value="NZ_RQHW01000007.1"/>
</dbReference>
<proteinExistence type="predicted"/>
<accession>A0A4R9M6L2</accession>
<evidence type="ECO:0000313" key="1">
    <source>
        <dbReference type="EMBL" id="TGN20799.1"/>
    </source>
</evidence>
<dbReference type="AlphaFoldDB" id="A0A4R9M6L2"/>
<reference evidence="1" key="1">
    <citation type="journal article" date="2019" name="PLoS Negl. Trop. Dis.">
        <title>Revisiting the worldwide diversity of Leptospira species in the environment.</title>
        <authorList>
            <person name="Vincent A.T."/>
            <person name="Schiettekatte O."/>
            <person name="Bourhy P."/>
            <person name="Veyrier F.J."/>
            <person name="Picardeau M."/>
        </authorList>
    </citation>
    <scope>NUCLEOTIDE SEQUENCE [LARGE SCALE GENOMIC DNA]</scope>
    <source>
        <strain evidence="1">201300427</strain>
    </source>
</reference>
<dbReference type="Proteomes" id="UP000298058">
    <property type="component" value="Unassembled WGS sequence"/>
</dbReference>
<protein>
    <submittedName>
        <fullName evidence="1">Uncharacterized protein</fullName>
    </submittedName>
</protein>
<dbReference type="EMBL" id="RQHW01000007">
    <property type="protein sequence ID" value="TGN20799.1"/>
    <property type="molecule type" value="Genomic_DNA"/>
</dbReference>
<organism evidence="1 2">
    <name type="scientific">Leptospira idonii</name>
    <dbReference type="NCBI Taxonomy" id="1193500"/>
    <lineage>
        <taxon>Bacteria</taxon>
        <taxon>Pseudomonadati</taxon>
        <taxon>Spirochaetota</taxon>
        <taxon>Spirochaetia</taxon>
        <taxon>Leptospirales</taxon>
        <taxon>Leptospiraceae</taxon>
        <taxon>Leptospira</taxon>
    </lineage>
</organism>
<sequence>MLATEIKPQYDEIFTMAPIRPFPDEPEKIFRILRTFGYSLDSIASEARVDSSIVGKFIHRKSHSPKVALWFERKGIYLDREYPDPNRSAKTILERITVDLPEYKLAIFRKQMNQRQTYDRSPRKK</sequence>